<dbReference type="InParanoid" id="A0A804MLS0"/>
<feature type="region of interest" description="Disordered" evidence="1">
    <location>
        <begin position="1"/>
        <end position="106"/>
    </location>
</feature>
<dbReference type="Gramene" id="Zm00001eb095910_T001">
    <property type="protein sequence ID" value="Zm00001eb095910_P001"/>
    <property type="gene ID" value="Zm00001eb095910"/>
</dbReference>
<dbReference type="Proteomes" id="UP000007305">
    <property type="component" value="Chromosome 2"/>
</dbReference>
<dbReference type="EnsemblPlants" id="Zm00001eb095910_T001">
    <property type="protein sequence ID" value="Zm00001eb095910_P001"/>
    <property type="gene ID" value="Zm00001eb095910"/>
</dbReference>
<keyword evidence="3" id="KW-1185">Reference proteome</keyword>
<reference evidence="3" key="1">
    <citation type="submission" date="2015-12" db="EMBL/GenBank/DDBJ databases">
        <title>Update maize B73 reference genome by single molecule sequencing technologies.</title>
        <authorList>
            <consortium name="Maize Genome Sequencing Project"/>
            <person name="Ware D."/>
        </authorList>
    </citation>
    <scope>NUCLEOTIDE SEQUENCE [LARGE SCALE GENOMIC DNA]</scope>
    <source>
        <strain evidence="3">cv. B73</strain>
    </source>
</reference>
<evidence type="ECO:0000256" key="1">
    <source>
        <dbReference type="SAM" id="MobiDB-lite"/>
    </source>
</evidence>
<reference evidence="2" key="2">
    <citation type="submission" date="2019-07" db="EMBL/GenBank/DDBJ databases">
        <authorList>
            <person name="Seetharam A."/>
            <person name="Woodhouse M."/>
            <person name="Cannon E."/>
        </authorList>
    </citation>
    <scope>NUCLEOTIDE SEQUENCE [LARGE SCALE GENOMIC DNA]</scope>
    <source>
        <strain evidence="2">cv. B73</strain>
    </source>
</reference>
<reference evidence="2" key="3">
    <citation type="submission" date="2021-05" db="UniProtKB">
        <authorList>
            <consortium name="EnsemblPlants"/>
        </authorList>
    </citation>
    <scope>IDENTIFICATION</scope>
    <source>
        <strain evidence="2">cv. B73</strain>
    </source>
</reference>
<feature type="compositionally biased region" description="Low complexity" evidence="1">
    <location>
        <begin position="56"/>
        <end position="80"/>
    </location>
</feature>
<accession>A0A804MLS0</accession>
<organism evidence="2 3">
    <name type="scientific">Zea mays</name>
    <name type="common">Maize</name>
    <dbReference type="NCBI Taxonomy" id="4577"/>
    <lineage>
        <taxon>Eukaryota</taxon>
        <taxon>Viridiplantae</taxon>
        <taxon>Streptophyta</taxon>
        <taxon>Embryophyta</taxon>
        <taxon>Tracheophyta</taxon>
        <taxon>Spermatophyta</taxon>
        <taxon>Magnoliopsida</taxon>
        <taxon>Liliopsida</taxon>
        <taxon>Poales</taxon>
        <taxon>Poaceae</taxon>
        <taxon>PACMAD clade</taxon>
        <taxon>Panicoideae</taxon>
        <taxon>Andropogonodae</taxon>
        <taxon>Andropogoneae</taxon>
        <taxon>Tripsacinae</taxon>
        <taxon>Zea</taxon>
    </lineage>
</organism>
<evidence type="ECO:0000313" key="3">
    <source>
        <dbReference type="Proteomes" id="UP000007305"/>
    </source>
</evidence>
<evidence type="ECO:0000313" key="2">
    <source>
        <dbReference type="EnsemblPlants" id="Zm00001eb095910_P001"/>
    </source>
</evidence>
<dbReference type="AlphaFoldDB" id="A0A804MLS0"/>
<proteinExistence type="predicted"/>
<feature type="compositionally biased region" description="Basic and acidic residues" evidence="1">
    <location>
        <begin position="30"/>
        <end position="43"/>
    </location>
</feature>
<name>A0A804MLS0_MAIZE</name>
<sequence>MPPPEALPPGRAQRKDRPDCSSRAPRTRPAPRDPAPRRPDPRPRATPPTEQRLQPRRPATPCKAPATPCLCATPRPCATTDADPTGRDPPRRQAPETDAHAPRNHSRRLFFIASNEASIEQFLPYYYLPPLMAP</sequence>
<protein>
    <submittedName>
        <fullName evidence="2">Uncharacterized protein</fullName>
    </submittedName>
</protein>
<feature type="compositionally biased region" description="Basic and acidic residues" evidence="1">
    <location>
        <begin position="84"/>
        <end position="101"/>
    </location>
</feature>